<gene>
    <name evidence="1" type="ORF">EWB00_000824</name>
</gene>
<reference evidence="1 2" key="1">
    <citation type="submission" date="2019-03" db="EMBL/GenBank/DDBJ databases">
        <title>An improved genome assembly of the fluke Schistosoma japonicum.</title>
        <authorList>
            <person name="Hu W."/>
            <person name="Luo F."/>
            <person name="Yin M."/>
            <person name="Mo X."/>
            <person name="Sun C."/>
            <person name="Wu Q."/>
            <person name="Zhu B."/>
            <person name="Xiang M."/>
            <person name="Wang J."/>
            <person name="Wang Y."/>
            <person name="Zhang T."/>
            <person name="Xu B."/>
            <person name="Zheng H."/>
            <person name="Feng Z."/>
        </authorList>
    </citation>
    <scope>NUCLEOTIDE SEQUENCE [LARGE SCALE GENOMIC DNA]</scope>
    <source>
        <strain evidence="1">HuSjv2</strain>
        <tissue evidence="1">Worms</tissue>
    </source>
</reference>
<evidence type="ECO:0000313" key="2">
    <source>
        <dbReference type="Proteomes" id="UP000311919"/>
    </source>
</evidence>
<dbReference type="EMBL" id="SKCS01001272">
    <property type="protein sequence ID" value="TNN04638.1"/>
    <property type="molecule type" value="Genomic_DNA"/>
</dbReference>
<organism evidence="1 2">
    <name type="scientific">Schistosoma japonicum</name>
    <name type="common">Blood fluke</name>
    <dbReference type="NCBI Taxonomy" id="6182"/>
    <lineage>
        <taxon>Eukaryota</taxon>
        <taxon>Metazoa</taxon>
        <taxon>Spiralia</taxon>
        <taxon>Lophotrochozoa</taxon>
        <taxon>Platyhelminthes</taxon>
        <taxon>Trematoda</taxon>
        <taxon>Digenea</taxon>
        <taxon>Strigeidida</taxon>
        <taxon>Schistosomatoidea</taxon>
        <taxon>Schistosomatidae</taxon>
        <taxon>Schistosoma</taxon>
    </lineage>
</organism>
<evidence type="ECO:0000313" key="1">
    <source>
        <dbReference type="EMBL" id="TNN04638.1"/>
    </source>
</evidence>
<dbReference type="AlphaFoldDB" id="A0A4Z2CK89"/>
<feature type="non-terminal residue" evidence="1">
    <location>
        <position position="102"/>
    </location>
</feature>
<accession>A0A4Z2CK89</accession>
<proteinExistence type="predicted"/>
<keyword evidence="2" id="KW-1185">Reference proteome</keyword>
<sequence length="102" mass="11507">MMEHRKALQAGGRGKNLRSWMKRQGEVYLAMILGQQQGSRTRRPGRFPVEEQLGGLDYLARAERGSLSLQCPSIHSLAWVDSGQDEGQLLPEPVVAHLKRVW</sequence>
<protein>
    <submittedName>
        <fullName evidence="1">Uncharacterized protein</fullName>
    </submittedName>
</protein>
<dbReference type="Proteomes" id="UP000311919">
    <property type="component" value="Unassembled WGS sequence"/>
</dbReference>
<comment type="caution">
    <text evidence="1">The sequence shown here is derived from an EMBL/GenBank/DDBJ whole genome shotgun (WGS) entry which is preliminary data.</text>
</comment>
<name>A0A4Z2CK89_SCHJA</name>